<dbReference type="PANTHER" id="PTHR11102:SF160">
    <property type="entry name" value="ERAD-ASSOCIATED E3 UBIQUITIN-PROTEIN LIGASE COMPONENT HRD3"/>
    <property type="match status" value="1"/>
</dbReference>
<sequence length="295" mass="32180">MDFPRALAVLLLALAVSVSPVRASWERGLAEYEAEQFEEALSLLLPLAEADDVRAQEIVADMYFFGQGTEPNSLEGLRWSRRAAALGSGEAENDLGVAYALGDQVEQDDAEALRWFLKAAAHGNAKAQISLAKRYLYGLEGVSRDVALGLRYLEAAVSSDHPRALTSLAQLTEQGAFGLRADRREAFRLLERAAEQRFAPAQMNLGFHYAMGIGVRRDPTRAITWFMIAAKGGCIRAAQMAEPWVAGHTDKAVETVRQLVAEWEAAHPPRQRRNANDLGPDSSCAPIAHPGALKT</sequence>
<gene>
    <name evidence="1" type="ORF">FNA67_00615</name>
</gene>
<evidence type="ECO:0000313" key="2">
    <source>
        <dbReference type="Proteomes" id="UP000321062"/>
    </source>
</evidence>
<dbReference type="SUPFAM" id="SSF81901">
    <property type="entry name" value="HCP-like"/>
    <property type="match status" value="1"/>
</dbReference>
<name>A0A5B9DHK2_9HYPH</name>
<dbReference type="InterPro" id="IPR050767">
    <property type="entry name" value="Sel1_AlgK"/>
</dbReference>
<reference evidence="1 2" key="1">
    <citation type="journal article" date="2015" name="Int. J. Syst. Evol. Microbiol.">
        <title>Youhaiella tibetensis gen. nov., sp. nov., isolated from subsurface sediment.</title>
        <authorList>
            <person name="Wang Y.X."/>
            <person name="Huang F.Q."/>
            <person name="Nogi Y."/>
            <person name="Pang S.J."/>
            <person name="Wang P.K."/>
            <person name="Lv J."/>
        </authorList>
    </citation>
    <scope>NUCLEOTIDE SEQUENCE [LARGE SCALE GENOMIC DNA]</scope>
    <source>
        <strain evidence="2">fig4</strain>
    </source>
</reference>
<dbReference type="Gene3D" id="1.25.40.10">
    <property type="entry name" value="Tetratricopeptide repeat domain"/>
    <property type="match status" value="2"/>
</dbReference>
<accession>A0A5B9DHK2</accession>
<proteinExistence type="predicted"/>
<dbReference type="RefSeq" id="WP_147654698.1">
    <property type="nucleotide sequence ID" value="NZ_BMFM01000001.1"/>
</dbReference>
<organism evidence="1 2">
    <name type="scientific">Paradevosia tibetensis</name>
    <dbReference type="NCBI Taxonomy" id="1447062"/>
    <lineage>
        <taxon>Bacteria</taxon>
        <taxon>Pseudomonadati</taxon>
        <taxon>Pseudomonadota</taxon>
        <taxon>Alphaproteobacteria</taxon>
        <taxon>Hyphomicrobiales</taxon>
        <taxon>Devosiaceae</taxon>
        <taxon>Paradevosia</taxon>
    </lineage>
</organism>
<evidence type="ECO:0000313" key="1">
    <source>
        <dbReference type="EMBL" id="QEE18771.1"/>
    </source>
</evidence>
<protein>
    <submittedName>
        <fullName evidence="1">Sel1 repeat family protein</fullName>
    </submittedName>
</protein>
<dbReference type="AlphaFoldDB" id="A0A5B9DHK2"/>
<dbReference type="OrthoDB" id="9797030at2"/>
<dbReference type="KEGG" id="yti:FNA67_00615"/>
<dbReference type="Pfam" id="PF08238">
    <property type="entry name" value="Sel1"/>
    <property type="match status" value="5"/>
</dbReference>
<dbReference type="EMBL" id="CP041690">
    <property type="protein sequence ID" value="QEE18771.1"/>
    <property type="molecule type" value="Genomic_DNA"/>
</dbReference>
<dbReference type="SMART" id="SM00671">
    <property type="entry name" value="SEL1"/>
    <property type="match status" value="5"/>
</dbReference>
<dbReference type="InterPro" id="IPR011990">
    <property type="entry name" value="TPR-like_helical_dom_sf"/>
</dbReference>
<keyword evidence="2" id="KW-1185">Reference proteome</keyword>
<dbReference type="Proteomes" id="UP000321062">
    <property type="component" value="Chromosome"/>
</dbReference>
<dbReference type="PANTHER" id="PTHR11102">
    <property type="entry name" value="SEL-1-LIKE PROTEIN"/>
    <property type="match status" value="1"/>
</dbReference>
<dbReference type="InterPro" id="IPR006597">
    <property type="entry name" value="Sel1-like"/>
</dbReference>